<dbReference type="RefSeq" id="XP_043184523.1">
    <property type="nucleotide sequence ID" value="XM_043330426.1"/>
</dbReference>
<dbReference type="GeneID" id="67032889"/>
<protein>
    <submittedName>
        <fullName evidence="2">Uncharacterized protein</fullName>
    </submittedName>
</protein>
<accession>A0A8H8P214</accession>
<evidence type="ECO:0000313" key="3">
    <source>
        <dbReference type="Proteomes" id="UP000650533"/>
    </source>
</evidence>
<dbReference type="AlphaFoldDB" id="A0A8H8P214"/>
<sequence length="116" mass="11538">MVLPDFETEVEACCWMLGGGRAREVAGAGVDKPKAASKSQKGERQKAWGSLSANTCGPGLATSLGASEGTQTGSILLRLSLATSPALGQVSSLSPPSDLSLLSSSGGGSNLSPCVS</sequence>
<name>A0A8H8P214_9AGAM</name>
<dbReference type="Proteomes" id="UP000650533">
    <property type="component" value="Chromosome 11"/>
</dbReference>
<evidence type="ECO:0000256" key="1">
    <source>
        <dbReference type="SAM" id="MobiDB-lite"/>
    </source>
</evidence>
<feature type="region of interest" description="Disordered" evidence="1">
    <location>
        <begin position="26"/>
        <end position="53"/>
    </location>
</feature>
<evidence type="ECO:0000313" key="2">
    <source>
        <dbReference type="EMBL" id="QRW24286.1"/>
    </source>
</evidence>
<gene>
    <name evidence="2" type="ORF">RhiXN_10610</name>
</gene>
<feature type="compositionally biased region" description="Low complexity" evidence="1">
    <location>
        <begin position="91"/>
        <end position="116"/>
    </location>
</feature>
<reference evidence="2" key="1">
    <citation type="submission" date="2020-05" db="EMBL/GenBank/DDBJ databases">
        <title>Evolutionary and genomic comparisons of hybrid uninucleate and nonhybrid Rhizoctonia fungi.</title>
        <authorList>
            <person name="Li C."/>
            <person name="Chen X."/>
        </authorList>
    </citation>
    <scope>NUCLEOTIDE SEQUENCE</scope>
    <source>
        <strain evidence="2">AG-1 IA</strain>
    </source>
</reference>
<feature type="region of interest" description="Disordered" evidence="1">
    <location>
        <begin position="87"/>
        <end position="116"/>
    </location>
</feature>
<proteinExistence type="predicted"/>
<organism evidence="2 3">
    <name type="scientific">Rhizoctonia solani</name>
    <dbReference type="NCBI Taxonomy" id="456999"/>
    <lineage>
        <taxon>Eukaryota</taxon>
        <taxon>Fungi</taxon>
        <taxon>Dikarya</taxon>
        <taxon>Basidiomycota</taxon>
        <taxon>Agaricomycotina</taxon>
        <taxon>Agaricomycetes</taxon>
        <taxon>Cantharellales</taxon>
        <taxon>Ceratobasidiaceae</taxon>
        <taxon>Rhizoctonia</taxon>
    </lineage>
</organism>
<dbReference type="EMBL" id="CP059668">
    <property type="protein sequence ID" value="QRW24286.1"/>
    <property type="molecule type" value="Genomic_DNA"/>
</dbReference>
<dbReference type="KEGG" id="rsx:RhiXN_10610"/>